<protein>
    <recommendedName>
        <fullName evidence="4">Metal-dependent hydrolase</fullName>
    </recommendedName>
</protein>
<dbReference type="Proteomes" id="UP000054387">
    <property type="component" value="Unassembled WGS sequence"/>
</dbReference>
<gene>
    <name evidence="2" type="ORF">AUR64_10830</name>
</gene>
<keyword evidence="1" id="KW-1133">Transmembrane helix</keyword>
<proteinExistence type="predicted"/>
<accession>A0A0W1R8W8</accession>
<dbReference type="OrthoDB" id="307593at2157"/>
<keyword evidence="3" id="KW-1185">Reference proteome</keyword>
<evidence type="ECO:0008006" key="4">
    <source>
        <dbReference type="Google" id="ProtNLM"/>
    </source>
</evidence>
<keyword evidence="1" id="KW-0472">Membrane</keyword>
<organism evidence="2 3">
    <name type="scientific">Haloprofundus marisrubri</name>
    <dbReference type="NCBI Taxonomy" id="1514971"/>
    <lineage>
        <taxon>Archaea</taxon>
        <taxon>Methanobacteriati</taxon>
        <taxon>Methanobacteriota</taxon>
        <taxon>Stenosarchaea group</taxon>
        <taxon>Halobacteria</taxon>
        <taxon>Halobacteriales</taxon>
        <taxon>Haloferacaceae</taxon>
        <taxon>Haloprofundus</taxon>
    </lineage>
</organism>
<reference evidence="2 3" key="1">
    <citation type="submission" date="2015-12" db="EMBL/GenBank/DDBJ databases">
        <title>Haloprofundus marisrubri gen. nov., sp. nov., an extremely halophilic archaeon isolated from the Discovery deep brine-seawater interface in the Red Sea.</title>
        <authorList>
            <person name="Zhang G."/>
            <person name="Stingl U."/>
            <person name="Rashid M."/>
        </authorList>
    </citation>
    <scope>NUCLEOTIDE SEQUENCE [LARGE SCALE GENOMIC DNA]</scope>
    <source>
        <strain evidence="2 3">SB9</strain>
    </source>
</reference>
<feature type="transmembrane region" description="Helical" evidence="1">
    <location>
        <begin position="93"/>
        <end position="120"/>
    </location>
</feature>
<dbReference type="STRING" id="1514971.AUR64_10830"/>
<dbReference type="AlphaFoldDB" id="A0A0W1R8W8"/>
<sequence length="133" mass="14310">MKSLEHAAVGAVVSAVAVAFLPEFSFLEQVGLWVYGLLLSVFVDLDHFVIARLKVGDWHHLTDALSDLRVAFVDQELVFPDVSITVERLLTHLLIGGVLVGGLAFVSVPVAVFTAIVLYVHVVCDTLRASGVA</sequence>
<keyword evidence="1" id="KW-0812">Transmembrane</keyword>
<evidence type="ECO:0000313" key="3">
    <source>
        <dbReference type="Proteomes" id="UP000054387"/>
    </source>
</evidence>
<feature type="transmembrane region" description="Helical" evidence="1">
    <location>
        <begin position="7"/>
        <end position="26"/>
    </location>
</feature>
<name>A0A0W1R8W8_9EURY</name>
<evidence type="ECO:0000256" key="1">
    <source>
        <dbReference type="SAM" id="Phobius"/>
    </source>
</evidence>
<evidence type="ECO:0000313" key="2">
    <source>
        <dbReference type="EMBL" id="KTG10084.1"/>
    </source>
</evidence>
<dbReference type="RefSeq" id="WP_058581439.1">
    <property type="nucleotide sequence ID" value="NZ_LOPU01000018.1"/>
</dbReference>
<dbReference type="EMBL" id="LOPU01000018">
    <property type="protein sequence ID" value="KTG10084.1"/>
    <property type="molecule type" value="Genomic_DNA"/>
</dbReference>
<comment type="caution">
    <text evidence="2">The sequence shown here is derived from an EMBL/GenBank/DDBJ whole genome shotgun (WGS) entry which is preliminary data.</text>
</comment>